<dbReference type="Gene3D" id="3.40.50.1820">
    <property type="entry name" value="alpha/beta hydrolase"/>
    <property type="match status" value="1"/>
</dbReference>
<feature type="signal peptide" evidence="4">
    <location>
        <begin position="1"/>
        <end position="24"/>
    </location>
</feature>
<evidence type="ECO:0000256" key="1">
    <source>
        <dbReference type="ARBA" id="ARBA00010088"/>
    </source>
</evidence>
<gene>
    <name evidence="6" type="primary">caeA1</name>
    <name evidence="6" type="ORF">Nocox_17915</name>
</gene>
<dbReference type="SUPFAM" id="SSF53474">
    <property type="entry name" value="alpha/beta-Hydrolases"/>
    <property type="match status" value="1"/>
</dbReference>
<dbReference type="EMBL" id="CP068985">
    <property type="protein sequence ID" value="QYC41192.1"/>
    <property type="molecule type" value="Genomic_DNA"/>
</dbReference>
<dbReference type="PANTHER" id="PTHR43248">
    <property type="entry name" value="2-SUCCINYL-6-HYDROXY-2,4-CYCLOHEXADIENE-1-CARBOXYLATE SYNTHASE"/>
    <property type="match status" value="1"/>
</dbReference>
<comment type="similarity">
    <text evidence="1">Belongs to the peptidase S33 family.</text>
</comment>
<evidence type="ECO:0000256" key="2">
    <source>
        <dbReference type="ARBA" id="ARBA00022729"/>
    </source>
</evidence>
<dbReference type="InterPro" id="IPR029058">
    <property type="entry name" value="AB_hydrolase_fold"/>
</dbReference>
<sequence length="464" mass="49793">MRRSILVISAAIAALLAMTGLASAAGAPTSYGQRPAWTSCGGGFQCATLRVPLDYAKPGGRQIKISMIRLPATGRRIGSVVLNFGGPGASGVDLLRADRTVLSAALRQRFDVVSFDPRGVGRSAPVRCLGTLGMDAYHAADETPDDRRERATLKAWGKALAKSCAAGSGKELLRHVGTYEAARDLDVMRSALGDARLTYLGWSYGTYLGARYADLYPRRIRAMVLDGAEDPRQTGAEFQRSQAQGFQVAMNAFLRDCFTRADCPFRKHTLSAAGKRLDALLRRADRAPLRNTMDGRQVTESIVRTGVMAALYSADSWKYLRGALAMAFKGDGTALLVLADFYNGRRQDGTYTNESMARLAISCADHPETPCPYWPVKGRPFTKKVTAPGSPPIVVVGTTRDPATPYALARSLAAQLANGVLLTNDGDGHTAYHGGSSCVERQVDRYLITVRAPARGACHASAKA</sequence>
<dbReference type="Pfam" id="PF00561">
    <property type="entry name" value="Abhydrolase_1"/>
    <property type="match status" value="1"/>
</dbReference>
<evidence type="ECO:0000259" key="5">
    <source>
        <dbReference type="Pfam" id="PF00561"/>
    </source>
</evidence>
<keyword evidence="2 4" id="KW-0732">Signal</keyword>
<dbReference type="InterPro" id="IPR000073">
    <property type="entry name" value="AB_hydrolase_1"/>
</dbReference>
<reference evidence="6 7" key="1">
    <citation type="journal article" date="2021" name="ACS Chem. Biol.">
        <title>Genomic-Led Discovery of a Novel Glycopeptide Antibiotic by Nonomuraea coxensis DSM 45129.</title>
        <authorList>
            <person name="Yushchuk O."/>
            <person name="Vior N.M."/>
            <person name="Andreo-Vidal A."/>
            <person name="Berini F."/>
            <person name="Ruckert C."/>
            <person name="Busche T."/>
            <person name="Binda E."/>
            <person name="Kalinowski J."/>
            <person name="Truman A.W."/>
            <person name="Marinelli F."/>
        </authorList>
    </citation>
    <scope>NUCLEOTIDE SEQUENCE [LARGE SCALE GENOMIC DNA]</scope>
    <source>
        <strain evidence="6 7">DSM 45129</strain>
    </source>
</reference>
<dbReference type="GO" id="GO:0016787">
    <property type="term" value="F:hydrolase activity"/>
    <property type="evidence" value="ECO:0007669"/>
    <property type="project" value="UniProtKB-KW"/>
</dbReference>
<evidence type="ECO:0000313" key="6">
    <source>
        <dbReference type="EMBL" id="QYC41192.1"/>
    </source>
</evidence>
<name>A0ABX8U0C3_9ACTN</name>
<keyword evidence="7" id="KW-1185">Reference proteome</keyword>
<dbReference type="PANTHER" id="PTHR43248:SF29">
    <property type="entry name" value="TRIPEPTIDYL AMINOPEPTIDASE"/>
    <property type="match status" value="1"/>
</dbReference>
<keyword evidence="3 6" id="KW-0378">Hydrolase</keyword>
<evidence type="ECO:0000256" key="3">
    <source>
        <dbReference type="ARBA" id="ARBA00022801"/>
    </source>
</evidence>
<evidence type="ECO:0000313" key="7">
    <source>
        <dbReference type="Proteomes" id="UP000824681"/>
    </source>
</evidence>
<dbReference type="InterPro" id="IPR051601">
    <property type="entry name" value="Serine_prot/Carboxylest_S33"/>
</dbReference>
<proteinExistence type="inferred from homology"/>
<organism evidence="6 7">
    <name type="scientific">Nonomuraea coxensis DSM 45129</name>
    <dbReference type="NCBI Taxonomy" id="1122611"/>
    <lineage>
        <taxon>Bacteria</taxon>
        <taxon>Bacillati</taxon>
        <taxon>Actinomycetota</taxon>
        <taxon>Actinomycetes</taxon>
        <taxon>Streptosporangiales</taxon>
        <taxon>Streptosporangiaceae</taxon>
        <taxon>Nonomuraea</taxon>
    </lineage>
</organism>
<protein>
    <submittedName>
        <fullName evidence="6">Carboxylesterase A</fullName>
        <ecNumber evidence="6">3.1.1.-</ecNumber>
    </submittedName>
</protein>
<dbReference type="EC" id="3.1.1.-" evidence="6"/>
<feature type="domain" description="AB hydrolase-1" evidence="5">
    <location>
        <begin position="80"/>
        <end position="432"/>
    </location>
</feature>
<dbReference type="RefSeq" id="WP_033407491.1">
    <property type="nucleotide sequence ID" value="NZ_CP068985.1"/>
</dbReference>
<evidence type="ECO:0000256" key="4">
    <source>
        <dbReference type="SAM" id="SignalP"/>
    </source>
</evidence>
<dbReference type="Proteomes" id="UP000824681">
    <property type="component" value="Chromosome"/>
</dbReference>
<feature type="chain" id="PRO_5047270933" evidence="4">
    <location>
        <begin position="25"/>
        <end position="464"/>
    </location>
</feature>
<accession>A0ABX8U0C3</accession>